<dbReference type="PANTHER" id="PTHR10663:SF333">
    <property type="entry name" value="PROTEIN MON2 HOMOLOG"/>
    <property type="match status" value="1"/>
</dbReference>
<dbReference type="InterPro" id="IPR032691">
    <property type="entry name" value="Mon2/Sec7/BIG1-like_HUS"/>
</dbReference>
<evidence type="ECO:0000256" key="1">
    <source>
        <dbReference type="ARBA" id="ARBA00008144"/>
    </source>
</evidence>
<reference evidence="9" key="2">
    <citation type="submission" date="2016-04" db="UniProtKB">
        <authorList>
            <consortium name="WormBaseParasite"/>
        </authorList>
    </citation>
    <scope>IDENTIFICATION</scope>
</reference>
<evidence type="ECO:0000259" key="7">
    <source>
        <dbReference type="Pfam" id="PF16213"/>
    </source>
</evidence>
<evidence type="ECO:0000256" key="3">
    <source>
        <dbReference type="ARBA" id="ARBA00022927"/>
    </source>
</evidence>
<dbReference type="AlphaFoldDB" id="A0A158PB03"/>
<evidence type="ECO:0000256" key="2">
    <source>
        <dbReference type="ARBA" id="ARBA00022448"/>
    </source>
</evidence>
<feature type="domain" description="Mon2/Sec7/BIG1-like dimerisation and cyclophilin-binding" evidence="7">
    <location>
        <begin position="3"/>
        <end position="178"/>
    </location>
</feature>
<sequence length="1249" mass="139057">MNARKLIEALLGDLRQLSTEAKKKHNHVKEAAESGVVRIRNISTASGEGNLLTNLRVASNELLHPLILACATRQTRLVQIALLSIQRLVQHRVLESCANIVVSELWGLVEAECEELRVLQTVPPLVSADSLVTGNTLAKCIVMCFRMHFSKDPVVINAASAAVRQLVGCVFERVIQEDGVFNTELTVVVSQGGRPLSKAAPPTLRPCAADAYLLFKDLCLLINAKPSVWLVGIHEMTRTLGLELIESILKNYPSVFFKHQEFCDLLKSEVCPLVIKLFSPSLKSTQVSSQHISSRSSSIINSPNDRPYFPIAMRLVRIILCIITLYHHLLSTECEIFLSSLIKFVDVDRRGWQRALSLEALHRVIIRQDIVKWLCENFDARSNSAKVLEQLSHCIFCVIQQSFMSDMEPDAVQPKGASGFYFCNVWYPHVEQLSAKKSILLDSLEKHEAGVLPDGYVVSRAASVLTDFVQAVNAAVDAVTIQDLGNGDKNNNNNHIAKTIFASCQPNLLCGLSFLLSASTDETVTDQLLCGLSTLVSVGCKLKVVPASLNCLYVLCCTCLPSATYLSSYAAVETPQCDGPLPELVFDSPSSLQEVVASGTPCPSPLVSPDKWNDQVTLTSRNFQASRILLSSICGHASTLDELWYFCLLTCQHVAWLLGIRPSATGTFSFEKTEIDQQGLRLSDENIAVAATGRECSLYPIAMLLRFSCLNLHRQQVFWDHVTTHFVKICGHTTASLRDWAAVALSSIIKQAFRAKTSMSETEHQLLTLTTLRLMCSIHHSDVQRRQLDCLMALLQTDGAQLKPDMWQHVIYIVAAVKFSCEESLVRQGYLGMRLIAADFLQSIPFECISVLVEAVARYGKQAVDHNISLSALTQLWTISDFVFRKSEIVGADASEKVWLVLYNCLSELCVDVRPSVRKSACQTFLQTVASHGHALRITTWNHMIWQIIMPLLDRVRVQTRSASTERASGTLLMHHSRDTQQKQWTETCIHTLSAASKIFITQRKALLSLEDFGSAWEALLTYLEWAACYQNAELSLSAIKSFQEVLLGKVSMQTLDINTRERTILTYLTYPYHNVWQRISRGLARIGVGATTSEGASEKPYIPGPSHITTLLHIFPPLFGYVAHHIDIDDLKAEHLPSVLESLVNVPIPSEQVPFIMQSSQFHMSPTQEAVLEAIRSIYSDEYGEAAKISGPMEAAWIKNYGDDLYLQRTYTCIRVLDRGLAHASKNDKVRRHRLGRDETTPPIQPCL</sequence>
<keyword evidence="3" id="KW-0653">Protein transport</keyword>
<comment type="similarity">
    <text evidence="1">Belongs to the MON2 family.</text>
</comment>
<evidence type="ECO:0000259" key="5">
    <source>
        <dbReference type="Pfam" id="PF12783"/>
    </source>
</evidence>
<keyword evidence="2" id="KW-0813">Transport</keyword>
<proteinExistence type="inferred from homology"/>
<dbReference type="Pfam" id="PF16206">
    <property type="entry name" value="Mon2_C"/>
    <property type="match status" value="3"/>
</dbReference>
<protein>
    <submittedName>
        <fullName evidence="9">Protein MON2 homolog</fullName>
    </submittedName>
</protein>
<feature type="domain" description="Mon2 C-terminal" evidence="6">
    <location>
        <begin position="839"/>
        <end position="893"/>
    </location>
</feature>
<feature type="domain" description="Mon2/Sec7/BIG1-like HUS" evidence="5">
    <location>
        <begin position="208"/>
        <end position="387"/>
    </location>
</feature>
<dbReference type="Pfam" id="PF12783">
    <property type="entry name" value="Sec7-like_HUS"/>
    <property type="match status" value="1"/>
</dbReference>
<feature type="region of interest" description="Disordered" evidence="4">
    <location>
        <begin position="1229"/>
        <end position="1249"/>
    </location>
</feature>
<keyword evidence="8" id="KW-1185">Reference proteome</keyword>
<dbReference type="STRING" id="6313.A0A158PB03"/>
<dbReference type="Pfam" id="PF16213">
    <property type="entry name" value="DCB"/>
    <property type="match status" value="1"/>
</dbReference>
<evidence type="ECO:0000256" key="4">
    <source>
        <dbReference type="SAM" id="MobiDB-lite"/>
    </source>
</evidence>
<evidence type="ECO:0000259" key="6">
    <source>
        <dbReference type="Pfam" id="PF16206"/>
    </source>
</evidence>
<dbReference type="InterPro" id="IPR016024">
    <property type="entry name" value="ARM-type_fold"/>
</dbReference>
<dbReference type="WBParaSite" id="ACAC_0001020001-mRNA-1">
    <property type="protein sequence ID" value="ACAC_0001020001-mRNA-1"/>
    <property type="gene ID" value="ACAC_0001020001"/>
</dbReference>
<dbReference type="GO" id="GO:0015031">
    <property type="term" value="P:protein transport"/>
    <property type="evidence" value="ECO:0007669"/>
    <property type="project" value="UniProtKB-KW"/>
</dbReference>
<accession>A0A158PB03</accession>
<dbReference type="Proteomes" id="UP000035642">
    <property type="component" value="Unassembled WGS sequence"/>
</dbReference>
<feature type="domain" description="Mon2 C-terminal" evidence="6">
    <location>
        <begin position="896"/>
        <end position="1054"/>
    </location>
</feature>
<dbReference type="InterPro" id="IPR032817">
    <property type="entry name" value="Mon2_C"/>
</dbReference>
<dbReference type="InterPro" id="IPR032629">
    <property type="entry name" value="DCB_dom"/>
</dbReference>
<evidence type="ECO:0000313" key="9">
    <source>
        <dbReference type="WBParaSite" id="ACAC_0001020001-mRNA-1"/>
    </source>
</evidence>
<dbReference type="SUPFAM" id="SSF48371">
    <property type="entry name" value="ARM repeat"/>
    <property type="match status" value="1"/>
</dbReference>
<dbReference type="PANTHER" id="PTHR10663">
    <property type="entry name" value="GUANYL-NUCLEOTIDE EXCHANGE FACTOR"/>
    <property type="match status" value="1"/>
</dbReference>
<feature type="domain" description="Mon2 C-terminal" evidence="6">
    <location>
        <begin position="1088"/>
        <end position="1182"/>
    </location>
</feature>
<organism evidence="8 9">
    <name type="scientific">Angiostrongylus cantonensis</name>
    <name type="common">Rat lungworm</name>
    <dbReference type="NCBI Taxonomy" id="6313"/>
    <lineage>
        <taxon>Eukaryota</taxon>
        <taxon>Metazoa</taxon>
        <taxon>Ecdysozoa</taxon>
        <taxon>Nematoda</taxon>
        <taxon>Chromadorea</taxon>
        <taxon>Rhabditida</taxon>
        <taxon>Rhabditina</taxon>
        <taxon>Rhabditomorpha</taxon>
        <taxon>Strongyloidea</taxon>
        <taxon>Metastrongylidae</taxon>
        <taxon>Angiostrongylus</taxon>
    </lineage>
</organism>
<name>A0A158PB03_ANGCA</name>
<evidence type="ECO:0000313" key="8">
    <source>
        <dbReference type="Proteomes" id="UP000035642"/>
    </source>
</evidence>
<reference evidence="8" key="1">
    <citation type="submission" date="2012-09" db="EMBL/GenBank/DDBJ databases">
        <authorList>
            <person name="Martin A.A."/>
        </authorList>
    </citation>
    <scope>NUCLEOTIDE SEQUENCE</scope>
</reference>